<accession>A0A9W4WXL1</accession>
<evidence type="ECO:0000256" key="1">
    <source>
        <dbReference type="SAM" id="Coils"/>
    </source>
</evidence>
<dbReference type="Proteomes" id="UP001153678">
    <property type="component" value="Unassembled WGS sequence"/>
</dbReference>
<protein>
    <submittedName>
        <fullName evidence="2">10382_t:CDS:1</fullName>
    </submittedName>
</protein>
<reference evidence="2" key="1">
    <citation type="submission" date="2022-08" db="EMBL/GenBank/DDBJ databases">
        <authorList>
            <person name="Kallberg Y."/>
            <person name="Tangrot J."/>
            <person name="Rosling A."/>
        </authorList>
    </citation>
    <scope>NUCLEOTIDE SEQUENCE</scope>
    <source>
        <strain evidence="2">Wild A</strain>
    </source>
</reference>
<keyword evidence="1" id="KW-0175">Coiled coil</keyword>
<gene>
    <name evidence="2" type="ORF">FWILDA_LOCUS16368</name>
</gene>
<dbReference type="AlphaFoldDB" id="A0A9W4WXL1"/>
<comment type="caution">
    <text evidence="2">The sequence shown here is derived from an EMBL/GenBank/DDBJ whole genome shotgun (WGS) entry which is preliminary data.</text>
</comment>
<name>A0A9W4WXL1_9GLOM</name>
<feature type="non-terminal residue" evidence="2">
    <location>
        <position position="1"/>
    </location>
</feature>
<evidence type="ECO:0000313" key="2">
    <source>
        <dbReference type="EMBL" id="CAI2194022.1"/>
    </source>
</evidence>
<organism evidence="2 3">
    <name type="scientific">Funneliformis geosporum</name>
    <dbReference type="NCBI Taxonomy" id="1117311"/>
    <lineage>
        <taxon>Eukaryota</taxon>
        <taxon>Fungi</taxon>
        <taxon>Fungi incertae sedis</taxon>
        <taxon>Mucoromycota</taxon>
        <taxon>Glomeromycotina</taxon>
        <taxon>Glomeromycetes</taxon>
        <taxon>Glomerales</taxon>
        <taxon>Glomeraceae</taxon>
        <taxon>Funneliformis</taxon>
    </lineage>
</organism>
<dbReference type="EMBL" id="CAMKVN010010343">
    <property type="protein sequence ID" value="CAI2194022.1"/>
    <property type="molecule type" value="Genomic_DNA"/>
</dbReference>
<proteinExistence type="predicted"/>
<evidence type="ECO:0000313" key="3">
    <source>
        <dbReference type="Proteomes" id="UP001153678"/>
    </source>
</evidence>
<keyword evidence="3" id="KW-1185">Reference proteome</keyword>
<sequence length="287" mass="33700">KLIIPDNQNLTNIEGLSFKSIKNLNLTNSPYVSFAEIGEQRKLILTENIQTPKQAEEAIRRLLKEISQEWREYFESEDLDIAEQKPLLGSSFKYEDKKRKGKEILEGEYNTAYDFDSSLFDLMEYLKIKDKKEALEQLEGEEELEETEVTKQTLFAEILSTYLPENRIQQKLGDVQQAELESRQVDYDQKTENLNNWTNTFTGQTFNEIAHEVRKSTDDTQEQLVSTETELKDKREEVDKLTGELEKTNKLLNGWTNTFLEKEPQGLKIELEELKEKEIKLEEWNKN</sequence>
<feature type="coiled-coil region" evidence="1">
    <location>
        <begin position="217"/>
        <end position="287"/>
    </location>
</feature>